<comment type="caution">
    <text evidence="7">The sequence shown here is derived from an EMBL/GenBank/DDBJ whole genome shotgun (WGS) entry which is preliminary data.</text>
</comment>
<feature type="transmembrane region" description="Helical" evidence="6">
    <location>
        <begin position="346"/>
        <end position="365"/>
    </location>
</feature>
<comment type="subcellular location">
    <subcellularLocation>
        <location evidence="1">Cell membrane</location>
        <topology evidence="1">Multi-pass membrane protein</topology>
    </subcellularLocation>
</comment>
<dbReference type="Gene3D" id="1.20.1250.20">
    <property type="entry name" value="MFS general substrate transporter like domains"/>
    <property type="match status" value="2"/>
</dbReference>
<dbReference type="InterPro" id="IPR036259">
    <property type="entry name" value="MFS_trans_sf"/>
</dbReference>
<evidence type="ECO:0000256" key="4">
    <source>
        <dbReference type="ARBA" id="ARBA00022989"/>
    </source>
</evidence>
<feature type="transmembrane region" description="Helical" evidence="6">
    <location>
        <begin position="224"/>
        <end position="253"/>
    </location>
</feature>
<dbReference type="Proteomes" id="UP000616595">
    <property type="component" value="Unassembled WGS sequence"/>
</dbReference>
<gene>
    <name evidence="7" type="ORF">GH810_15935</name>
</gene>
<dbReference type="OrthoDB" id="9793415at2"/>
<feature type="transmembrane region" description="Helical" evidence="6">
    <location>
        <begin position="9"/>
        <end position="27"/>
    </location>
</feature>
<proteinExistence type="predicted"/>
<keyword evidence="5 6" id="KW-0472">Membrane</keyword>
<evidence type="ECO:0000256" key="2">
    <source>
        <dbReference type="ARBA" id="ARBA00022448"/>
    </source>
</evidence>
<dbReference type="PANTHER" id="PTHR43385:SF1">
    <property type="entry name" value="RIBOFLAVIN TRANSPORTER RIBJ"/>
    <property type="match status" value="1"/>
</dbReference>
<feature type="transmembrane region" description="Helical" evidence="6">
    <location>
        <begin position="377"/>
        <end position="398"/>
    </location>
</feature>
<sequence length="414" mass="44554">MKSENRKRWIYLIVGTIMLMFLGLLYAWSIFKAPLNKVFESWTATDLSLNFTISMICFCLGGFASGQLNKILKNQYILLIAAGLLFAGFFGVSKIDVSQPDQGLMMLYVFYGILCGTGVGMGYNAIISAVVPWFSEKAGMASGILLMGFGLGGMILGTLINSMIGSFGVLDTFFYLAVMVPVVLAIGSFFVKKPVAITKKTIVVRDEKSQTKEYSAMDMLKTGVFWSFFFWVIMVNASGLLIIGSAATIALAFGAPAQLGLLVSVFNGGGRVLFGTIFDKMGRNKSMLINNILLMIAGLSLLIGSTFQNVIFIFIGLLSVGVCYGGAPALASAVINSNFGSKNYPLNFSITNFSLIPAAMLGPLISSTLLEKSGGNYSTNFVAIMIFAGIALILNHILKIKSEKMKQAIVPVDC</sequence>
<keyword evidence="8" id="KW-1185">Reference proteome</keyword>
<dbReference type="GO" id="GO:0005886">
    <property type="term" value="C:plasma membrane"/>
    <property type="evidence" value="ECO:0007669"/>
    <property type="project" value="UniProtKB-SubCell"/>
</dbReference>
<dbReference type="GO" id="GO:0022857">
    <property type="term" value="F:transmembrane transporter activity"/>
    <property type="evidence" value="ECO:0007669"/>
    <property type="project" value="InterPro"/>
</dbReference>
<feature type="transmembrane region" description="Helical" evidence="6">
    <location>
        <begin position="138"/>
        <end position="160"/>
    </location>
</feature>
<dbReference type="SUPFAM" id="SSF103473">
    <property type="entry name" value="MFS general substrate transporter"/>
    <property type="match status" value="1"/>
</dbReference>
<evidence type="ECO:0000313" key="7">
    <source>
        <dbReference type="EMBL" id="MBC3889794.1"/>
    </source>
</evidence>
<reference evidence="7" key="2">
    <citation type="submission" date="2020-10" db="EMBL/GenBank/DDBJ databases">
        <title>Comparative genomics of the Acetobacterium genus.</title>
        <authorList>
            <person name="Marshall C."/>
            <person name="May H."/>
            <person name="Norman S."/>
        </authorList>
    </citation>
    <scope>NUCLEOTIDE SEQUENCE</scope>
    <source>
        <strain evidence="7">DER-2019</strain>
    </source>
</reference>
<evidence type="ECO:0000256" key="1">
    <source>
        <dbReference type="ARBA" id="ARBA00004651"/>
    </source>
</evidence>
<dbReference type="InterPro" id="IPR052983">
    <property type="entry name" value="MFS_Riboflavin_Transporter"/>
</dbReference>
<feature type="transmembrane region" description="Helical" evidence="6">
    <location>
        <begin position="172"/>
        <end position="191"/>
    </location>
</feature>
<dbReference type="AlphaFoldDB" id="A0A923I035"/>
<feature type="transmembrane region" description="Helical" evidence="6">
    <location>
        <begin position="310"/>
        <end position="334"/>
    </location>
</feature>
<reference evidence="7" key="1">
    <citation type="submission" date="2019-10" db="EMBL/GenBank/DDBJ databases">
        <authorList>
            <person name="Ross D.E."/>
            <person name="Gulliver D."/>
        </authorList>
    </citation>
    <scope>NUCLEOTIDE SEQUENCE</scope>
    <source>
        <strain evidence="7">DER-2019</strain>
    </source>
</reference>
<keyword evidence="2" id="KW-0813">Transport</keyword>
<feature type="transmembrane region" description="Helical" evidence="6">
    <location>
        <begin position="47"/>
        <end position="64"/>
    </location>
</feature>
<evidence type="ECO:0000256" key="5">
    <source>
        <dbReference type="ARBA" id="ARBA00023136"/>
    </source>
</evidence>
<dbReference type="Pfam" id="PF07690">
    <property type="entry name" value="MFS_1"/>
    <property type="match status" value="1"/>
</dbReference>
<keyword evidence="4 6" id="KW-1133">Transmembrane helix</keyword>
<evidence type="ECO:0000256" key="6">
    <source>
        <dbReference type="SAM" id="Phobius"/>
    </source>
</evidence>
<organism evidence="7 8">
    <name type="scientific">Acetobacterium paludosum</name>
    <dbReference type="NCBI Taxonomy" id="52693"/>
    <lineage>
        <taxon>Bacteria</taxon>
        <taxon>Bacillati</taxon>
        <taxon>Bacillota</taxon>
        <taxon>Clostridia</taxon>
        <taxon>Eubacteriales</taxon>
        <taxon>Eubacteriaceae</taxon>
        <taxon>Acetobacterium</taxon>
    </lineage>
</organism>
<keyword evidence="3 6" id="KW-0812">Transmembrane</keyword>
<dbReference type="InterPro" id="IPR011701">
    <property type="entry name" value="MFS"/>
</dbReference>
<name>A0A923I035_9FIRM</name>
<feature type="transmembrane region" description="Helical" evidence="6">
    <location>
        <begin position="105"/>
        <end position="126"/>
    </location>
</feature>
<evidence type="ECO:0000256" key="3">
    <source>
        <dbReference type="ARBA" id="ARBA00022692"/>
    </source>
</evidence>
<protein>
    <submittedName>
        <fullName evidence="7">MFS transporter</fullName>
    </submittedName>
</protein>
<dbReference type="EMBL" id="WJBD01000025">
    <property type="protein sequence ID" value="MBC3889794.1"/>
    <property type="molecule type" value="Genomic_DNA"/>
</dbReference>
<feature type="transmembrane region" description="Helical" evidence="6">
    <location>
        <begin position="259"/>
        <end position="278"/>
    </location>
</feature>
<feature type="transmembrane region" description="Helical" evidence="6">
    <location>
        <begin position="76"/>
        <end position="93"/>
    </location>
</feature>
<accession>A0A923I035</accession>
<dbReference type="PANTHER" id="PTHR43385">
    <property type="entry name" value="RIBOFLAVIN TRANSPORTER RIBJ"/>
    <property type="match status" value="1"/>
</dbReference>
<evidence type="ECO:0000313" key="8">
    <source>
        <dbReference type="Proteomes" id="UP000616595"/>
    </source>
</evidence>
<feature type="transmembrane region" description="Helical" evidence="6">
    <location>
        <begin position="287"/>
        <end position="304"/>
    </location>
</feature>